<sequence>MASGHDKRIGVLLGSTTPPESIAELSKWVEDSGYRELWIPEDYFFLGGVSAAAIALGATTDIRVGISVVASVVRHPALLAMEIATLARAYPGRVAPGIGHGVPAWTAQMGLTVRSPMSALRETITGVRQLLSGQTVTDDGAVHRFSGVTLTHPPHDPVPLYTGVLGDKGVALTGALADGLVVSVLAPPDYVAATRAKLDKAAAEAGRDIRPDLVVLCAVNVARDPVAAASTRADIRPVLSFYLAATGPNPMLAAIDGNDRLADMLARGGSETVAAEMPDEWVDLLSVTGTPAQAQAAIDRLFDAGADKVVVVPIVESNGRESLSAIATLLA</sequence>
<dbReference type="Pfam" id="PF00296">
    <property type="entry name" value="Bac_luciferase"/>
    <property type="match status" value="1"/>
</dbReference>
<dbReference type="EMBL" id="AP022596">
    <property type="protein sequence ID" value="BBY64977.1"/>
    <property type="molecule type" value="Genomic_DNA"/>
</dbReference>
<dbReference type="SUPFAM" id="SSF51679">
    <property type="entry name" value="Bacterial luciferase-like"/>
    <property type="match status" value="1"/>
</dbReference>
<dbReference type="AlphaFoldDB" id="A0A7I7T6T0"/>
<accession>A0A7I7T6T0</accession>
<proteinExistence type="predicted"/>
<evidence type="ECO:0000313" key="3">
    <source>
        <dbReference type="EMBL" id="BBY64977.1"/>
    </source>
</evidence>
<dbReference type="InterPro" id="IPR050564">
    <property type="entry name" value="F420-G6PD/mer"/>
</dbReference>
<keyword evidence="1" id="KW-0560">Oxidoreductase</keyword>
<evidence type="ECO:0000259" key="2">
    <source>
        <dbReference type="Pfam" id="PF00296"/>
    </source>
</evidence>
<dbReference type="KEGG" id="mhev:MHEL_32200"/>
<dbReference type="PANTHER" id="PTHR43244:SF1">
    <property type="entry name" value="5,10-METHYLENETETRAHYDROMETHANOPTERIN REDUCTASE"/>
    <property type="match status" value="1"/>
</dbReference>
<organism evidence="3 4">
    <name type="scientific">Mycolicibacterium helvum</name>
    <dbReference type="NCBI Taxonomy" id="1534349"/>
    <lineage>
        <taxon>Bacteria</taxon>
        <taxon>Bacillati</taxon>
        <taxon>Actinomycetota</taxon>
        <taxon>Actinomycetes</taxon>
        <taxon>Mycobacteriales</taxon>
        <taxon>Mycobacteriaceae</taxon>
        <taxon>Mycolicibacterium</taxon>
    </lineage>
</organism>
<dbReference type="PANTHER" id="PTHR43244">
    <property type="match status" value="1"/>
</dbReference>
<keyword evidence="4" id="KW-1185">Reference proteome</keyword>
<reference evidence="3 4" key="1">
    <citation type="journal article" date="2019" name="Emerg. Microbes Infect.">
        <title>Comprehensive subspecies identification of 175 nontuberculous mycobacteria species based on 7547 genomic profiles.</title>
        <authorList>
            <person name="Matsumoto Y."/>
            <person name="Kinjo T."/>
            <person name="Motooka D."/>
            <person name="Nabeya D."/>
            <person name="Jung N."/>
            <person name="Uechi K."/>
            <person name="Horii T."/>
            <person name="Iida T."/>
            <person name="Fujita J."/>
            <person name="Nakamura S."/>
        </authorList>
    </citation>
    <scope>NUCLEOTIDE SEQUENCE [LARGE SCALE GENOMIC DNA]</scope>
    <source>
        <strain evidence="3 4">JCM 30396</strain>
    </source>
</reference>
<dbReference type="InterPro" id="IPR036661">
    <property type="entry name" value="Luciferase-like_sf"/>
</dbReference>
<feature type="domain" description="Luciferase-like" evidence="2">
    <location>
        <begin position="11"/>
        <end position="307"/>
    </location>
</feature>
<evidence type="ECO:0000313" key="4">
    <source>
        <dbReference type="Proteomes" id="UP000467148"/>
    </source>
</evidence>
<protein>
    <submittedName>
        <fullName evidence="3">Oxidoreductase</fullName>
    </submittedName>
</protein>
<dbReference type="CDD" id="cd01097">
    <property type="entry name" value="Tetrahydromethanopterin_reductase"/>
    <property type="match status" value="1"/>
</dbReference>
<dbReference type="GO" id="GO:0016705">
    <property type="term" value="F:oxidoreductase activity, acting on paired donors, with incorporation or reduction of molecular oxygen"/>
    <property type="evidence" value="ECO:0007669"/>
    <property type="project" value="InterPro"/>
</dbReference>
<dbReference type="Gene3D" id="3.20.20.30">
    <property type="entry name" value="Luciferase-like domain"/>
    <property type="match status" value="1"/>
</dbReference>
<dbReference type="InterPro" id="IPR011251">
    <property type="entry name" value="Luciferase-like_dom"/>
</dbReference>
<name>A0A7I7T6T0_9MYCO</name>
<gene>
    <name evidence="3" type="ORF">MHEL_32200</name>
</gene>
<dbReference type="Proteomes" id="UP000467148">
    <property type="component" value="Chromosome"/>
</dbReference>
<evidence type="ECO:0000256" key="1">
    <source>
        <dbReference type="ARBA" id="ARBA00023002"/>
    </source>
</evidence>
<dbReference type="RefSeq" id="WP_163749102.1">
    <property type="nucleotide sequence ID" value="NZ_AP022596.1"/>
</dbReference>